<protein>
    <submittedName>
        <fullName evidence="1">Uncharacterized protein</fullName>
    </submittedName>
</protein>
<organism evidence="1 2">
    <name type="scientific">Leptospira broomii serovar Hurstbridge str. 5399</name>
    <dbReference type="NCBI Taxonomy" id="1049789"/>
    <lineage>
        <taxon>Bacteria</taxon>
        <taxon>Pseudomonadati</taxon>
        <taxon>Spirochaetota</taxon>
        <taxon>Spirochaetia</taxon>
        <taxon>Leptospirales</taxon>
        <taxon>Leptospiraceae</taxon>
        <taxon>Leptospira</taxon>
    </lineage>
</organism>
<proteinExistence type="predicted"/>
<evidence type="ECO:0000313" key="2">
    <source>
        <dbReference type="Proteomes" id="UP000015454"/>
    </source>
</evidence>
<dbReference type="OrthoDB" id="343935at2"/>
<accession>T0FDK5</accession>
<dbReference type="RefSeq" id="WP_020987717.1">
    <property type="nucleotide sequence ID" value="NZ_AHMO02000008.1"/>
</dbReference>
<evidence type="ECO:0000313" key="1">
    <source>
        <dbReference type="EMBL" id="EQA45951.1"/>
    </source>
</evidence>
<dbReference type="EMBL" id="AHMO02000008">
    <property type="protein sequence ID" value="EQA45951.1"/>
    <property type="molecule type" value="Genomic_DNA"/>
</dbReference>
<dbReference type="InterPro" id="IPR011990">
    <property type="entry name" value="TPR-like_helical_dom_sf"/>
</dbReference>
<dbReference type="PROSITE" id="PS51257">
    <property type="entry name" value="PROKAR_LIPOPROTEIN"/>
    <property type="match status" value="1"/>
</dbReference>
<gene>
    <name evidence="1" type="ORF">LEP1GSC050_2794</name>
</gene>
<dbReference type="Gene3D" id="1.25.40.10">
    <property type="entry name" value="Tetratricopeptide repeat domain"/>
    <property type="match status" value="1"/>
</dbReference>
<keyword evidence="2" id="KW-1185">Reference proteome</keyword>
<name>T0FDK5_9LEPT</name>
<dbReference type="STRING" id="1049789.LEP1GSC050_2794"/>
<reference evidence="1" key="1">
    <citation type="submission" date="2013-05" db="EMBL/GenBank/DDBJ databases">
        <authorList>
            <person name="Harkins D.M."/>
            <person name="Durkin A.S."/>
            <person name="Brinkac L.M."/>
            <person name="Haft D.H."/>
            <person name="Selengut J.D."/>
            <person name="Sanka R."/>
            <person name="DePew J."/>
            <person name="Purushe J."/>
            <person name="Hartskeerl R.A."/>
            <person name="Ahmed A."/>
            <person name="van der Linden H."/>
            <person name="Goris M.G.A."/>
            <person name="Vinetz J.M."/>
            <person name="Sutton G.G."/>
            <person name="Nierman W.C."/>
            <person name="Fouts D.E."/>
        </authorList>
    </citation>
    <scope>NUCLEOTIDE SEQUENCE [LARGE SCALE GENOMIC DNA]</scope>
    <source>
        <strain evidence="1">5399</strain>
    </source>
</reference>
<dbReference type="SUPFAM" id="SSF48452">
    <property type="entry name" value="TPR-like"/>
    <property type="match status" value="1"/>
</dbReference>
<comment type="caution">
    <text evidence="1">The sequence shown here is derived from an EMBL/GenBank/DDBJ whole genome shotgun (WGS) entry which is preliminary data.</text>
</comment>
<sequence>MNVMRTFIILVTLIFSIGCSKKWTTAELSDEYWKAKNAFTSKNIFAATKGFENLYRKDSNFRSTRLMLGKCYIESKEFSKAKQIMEEELVKNPSDLEAIGWLYVIRISLGEKPAQLLPEFEAILDRMPDNSDSSSLKGQIFEMTGLYYEALENYENALHRDLEYTSYIHLRKSETYEKIKDYKESEIEYSKARSLGYKDNKVKVDFRDKHL</sequence>
<dbReference type="AlphaFoldDB" id="T0FDK5"/>
<dbReference type="Proteomes" id="UP000015454">
    <property type="component" value="Unassembled WGS sequence"/>
</dbReference>